<dbReference type="Pfam" id="PF13847">
    <property type="entry name" value="Methyltransf_31"/>
    <property type="match status" value="1"/>
</dbReference>
<keyword evidence="2" id="KW-0597">Phosphoprotein</keyword>
<dbReference type="SUPFAM" id="SSF47336">
    <property type="entry name" value="ACP-like"/>
    <property type="match status" value="2"/>
</dbReference>
<dbReference type="Gene3D" id="3.40.50.1820">
    <property type="entry name" value="alpha/beta hydrolase"/>
    <property type="match status" value="1"/>
</dbReference>
<dbReference type="GO" id="GO:0047527">
    <property type="term" value="F:2,3-dihydroxybenzoate-serine ligase activity"/>
    <property type="evidence" value="ECO:0007669"/>
    <property type="project" value="TreeGrafter"/>
</dbReference>
<dbReference type="InterPro" id="IPR029058">
    <property type="entry name" value="AB_hydrolase_fold"/>
</dbReference>
<dbReference type="SUPFAM" id="SSF53474">
    <property type="entry name" value="alpha/beta-Hydrolases"/>
    <property type="match status" value="1"/>
</dbReference>
<dbReference type="CDD" id="cd02440">
    <property type="entry name" value="AdoMet_MTases"/>
    <property type="match status" value="1"/>
</dbReference>
<dbReference type="Gene3D" id="3.30.300.30">
    <property type="match status" value="3"/>
</dbReference>
<dbReference type="InterPro" id="IPR029063">
    <property type="entry name" value="SAM-dependent_MTases_sf"/>
</dbReference>
<dbReference type="SUPFAM" id="SSF56801">
    <property type="entry name" value="Acetyl-CoA synthetase-like"/>
    <property type="match status" value="2"/>
</dbReference>
<protein>
    <recommendedName>
        <fullName evidence="5">Carrier domain-containing protein</fullName>
    </recommendedName>
</protein>
<dbReference type="InterPro" id="IPR001242">
    <property type="entry name" value="Condensation_dom"/>
</dbReference>
<dbReference type="Pfam" id="PF00501">
    <property type="entry name" value="AMP-binding"/>
    <property type="match status" value="3"/>
</dbReference>
<evidence type="ECO:0000256" key="3">
    <source>
        <dbReference type="ARBA" id="ARBA00022598"/>
    </source>
</evidence>
<reference evidence="6" key="1">
    <citation type="submission" date="2021-01" db="EMBL/GenBank/DDBJ databases">
        <authorList>
            <person name="Kaushik A."/>
        </authorList>
    </citation>
    <scope>NUCLEOTIDE SEQUENCE</scope>
    <source>
        <strain evidence="6">AG1-1C</strain>
    </source>
</reference>
<dbReference type="Gene3D" id="3.30.559.30">
    <property type="entry name" value="Nonribosomal peptide synthetase, condensation domain"/>
    <property type="match status" value="1"/>
</dbReference>
<feature type="domain" description="Carrier" evidence="5">
    <location>
        <begin position="275"/>
        <end position="350"/>
    </location>
</feature>
<dbReference type="InterPro" id="IPR000873">
    <property type="entry name" value="AMP-dep_synth/lig_dom"/>
</dbReference>
<dbReference type="InterPro" id="IPR001031">
    <property type="entry name" value="Thioesterase"/>
</dbReference>
<dbReference type="SUPFAM" id="SSF52777">
    <property type="entry name" value="CoA-dependent acyltransferases"/>
    <property type="match status" value="2"/>
</dbReference>
<sequence>MVKHVSQHKNCLPSALRLLVVGGEAGMTDALVTWRKHVGPHPRIVNAYGPTEATISATLWEASDFNGKPVMPIGRPLRNSKIYVLNKDDLSPAKRGQEGLLYISGPGLATRYLGNDDLTRNKFIPNPFPHEPGFNRMYNTGDLVIEDDSGLLHFCGRADLQVQVRGFRVEIEAIEACLLGHPSVALAAVISTDEQQTTSLHSFIVQSPGSAPLCVEDLVQHCGQSLAHYEIPSRYFKIDSMPLNQSGKVDRRALRKLRKNEYDSRKGAFVDNCDNLDYYELAGLWCECLDGVSFEDLHAYSHFLRLGGHSLTLITLSSKIKSAFGVSVTAVELLRYPELGKMSVLIAGKYRDPSQALNEDRALAADVLQGPFLLSLPQKRLLAVQQNSPDSPFFNDGLAIRFFGKLREDQLLDSIKQIITRHSVLRAKLVYMDSDQVGQVIVPADDEFFSRIFIRESLDPQGIEQRAYRVFSQQFDLFVGPLLKVALLSSAAEDHILVICAHHIVWDGYSDNIFLNELVGLYQGERLPPCPDYLATCPPTTVPDPTRLENLKSYLDNVSQTIDLPNDFVRPETRSYSRGRSLHFKLDNIAMSKILNRLGGSPASASLTIFAAALHLSAARQQDFIVGVPFANRPSPEAARAIGFFVNMLPVRMRFSDTTELDGLYDQVKKDLLFLGELEDVPFDALVNSLEINRFSSRDSLLQVSFAFQDAPEGSLSDGATFTRFRLSNGAARSDLTLFVEVGMTGQLAAELEYNTDIFDHSTMESMSKAISRILGSWASNTSLEVNEILFEDSNLSVSPPPAICKQSLGTYLAELGKRFADRIAVYDDNTRQEYTYSQLLSKAQRIREIIRPFKPHGNSVMLLVDRSADVLASQLGASFAGLPWIPCDVSQPKSRIMDIAIDAKPACVLTCRRVFEKLALSERDFGAPVLIIPPEFGSNEPVQELEVDDAGESAYILTSNVAFDGSISQMYAALATGGSVKMPKIDGEQDGEYLRSLMNREPSVNYLCTTSAAVRMWLDQTEATGSFFPSNFQQILLGGDALTPGFAQRVLQAAIDSPEVQLKNVYGPTEGTVFSSYGVLTQANFGSVSNRCRVPIDRLMPHVEMTVAGPLGNDLPRGFVGEIIIWGSCLTLGYSNLPQLNEAKFLEKNGIRGWRSGDLGRQLPCGSFEILGRTDSMCKVRGGFRVELAEIQTNISSFEQVADCHVSVDTLGSSDRQIVAHVVFQSGSNQDAQTVADWKQMFEGVNEEIQTFEENVDLAFDYRGWTSSFDRKHISADDMAEWIDTTVDRILSLDCFKHGRKPRILEIGSGTGMILFRLAPQAEKYVGLDLTEAVVNQVREHSRKIKYDNVEVHVSPAHLFEQVLSLDDKFDLIICNSVAQYFPSFQYLQNLVDRAADYVKPGGYLYLGDLRNFSLMRQFAASVALADQPRSIESLANAISRNMSIEEELLVSPDYFTILARDDIRFESAVTYLRRGLAITEMNLFRFDAVIRSAQQPKQAIPEVSLHQRRWSPFDSFDTISAIFEPALPFLLRDIPNARIADTHYVSTSPLDGSQAISELFEAAKAHHEFRSQSDPENVLRQLSNQGQYLALPICSLTQPEYFDVLVVDTQMPLAQIERLGFHAQVVGVESCSETRAFSNKQNLEVSRETLRLLHEHLSRRVPAYMVPDFVVPVNRIPLNGSHKVNIHKLPQPTSIHRFVIERQTREEWTAADLARRPLIEAILKVFSTVLFTDKTLSPHDDFFASGGHSLIATKATSMIRRELDVQLPFTAIIMSPTASELAARVESIKAESTSVPALLPNVTLLRSAVSAAPRAVLFVFHPIGGGLAPFTSLVKQLGQALVDLSIYGVVWEPERNLTDMDLMASSYASSISAIKLPAASPYYLLGWSFGGLVASEVARRLPDMSCRLLLLDAPTTTAVRGTMLESSFQQDLAEHMREVLSLPASDSESKQLAEVIATSGIPRQDVLRLSSLISKHLPIPTWTTDAQISQFVQALCDNFEVLMGLGGSEANTTKTYEPEVVLNLQATRGLCRRDGFSEGLGWTRFEEVDSDHDEILSLPIVTTKIILALRN</sequence>
<evidence type="ECO:0000313" key="6">
    <source>
        <dbReference type="EMBL" id="CAE6441885.1"/>
    </source>
</evidence>
<keyword evidence="3" id="KW-0436">Ligase</keyword>
<dbReference type="SUPFAM" id="SSF53335">
    <property type="entry name" value="S-adenosyl-L-methionine-dependent methyltransferases"/>
    <property type="match status" value="1"/>
</dbReference>
<dbReference type="Gene3D" id="3.40.50.12780">
    <property type="entry name" value="N-terminal domain of ligase-like"/>
    <property type="match status" value="3"/>
</dbReference>
<dbReference type="InterPro" id="IPR036736">
    <property type="entry name" value="ACP-like_sf"/>
</dbReference>
<evidence type="ECO:0000313" key="7">
    <source>
        <dbReference type="Proteomes" id="UP000663846"/>
    </source>
</evidence>
<dbReference type="PANTHER" id="PTHR45527:SF1">
    <property type="entry name" value="FATTY ACID SYNTHASE"/>
    <property type="match status" value="1"/>
</dbReference>
<dbReference type="Gene3D" id="3.30.559.10">
    <property type="entry name" value="Chloramphenicol acetyltransferase-like domain"/>
    <property type="match status" value="1"/>
</dbReference>
<dbReference type="GO" id="GO:0009366">
    <property type="term" value="C:enterobactin synthetase complex"/>
    <property type="evidence" value="ECO:0007669"/>
    <property type="project" value="TreeGrafter"/>
</dbReference>
<dbReference type="PROSITE" id="PS00012">
    <property type="entry name" value="PHOSPHOPANTETHEINE"/>
    <property type="match status" value="2"/>
</dbReference>
<keyword evidence="1" id="KW-0596">Phosphopantetheine</keyword>
<dbReference type="InterPro" id="IPR009081">
    <property type="entry name" value="PP-bd_ACP"/>
</dbReference>
<dbReference type="GO" id="GO:0009239">
    <property type="term" value="P:enterobactin biosynthetic process"/>
    <property type="evidence" value="ECO:0007669"/>
    <property type="project" value="TreeGrafter"/>
</dbReference>
<dbReference type="InterPro" id="IPR042099">
    <property type="entry name" value="ANL_N_sf"/>
</dbReference>
<name>A0A8H3AW22_9AGAM</name>
<proteinExistence type="predicted"/>
<dbReference type="InterPro" id="IPR025714">
    <property type="entry name" value="Methyltranfer_dom"/>
</dbReference>
<evidence type="ECO:0000259" key="5">
    <source>
        <dbReference type="PROSITE" id="PS50075"/>
    </source>
</evidence>
<dbReference type="GO" id="GO:0043041">
    <property type="term" value="P:amino acid activation for nonribosomal peptide biosynthetic process"/>
    <property type="evidence" value="ECO:0007669"/>
    <property type="project" value="TreeGrafter"/>
</dbReference>
<dbReference type="InterPro" id="IPR025110">
    <property type="entry name" value="AMP-bd_C"/>
</dbReference>
<dbReference type="Pfam" id="PF13193">
    <property type="entry name" value="AMP-binding_C"/>
    <property type="match status" value="1"/>
</dbReference>
<gene>
    <name evidence="6" type="ORF">RDB_LOCUS131245</name>
</gene>
<comment type="caution">
    <text evidence="6">The sequence shown here is derived from an EMBL/GenBank/DDBJ whole genome shotgun (WGS) entry which is preliminary data.</text>
</comment>
<accession>A0A8H3AW22</accession>
<keyword evidence="4" id="KW-0511">Multifunctional enzyme</keyword>
<feature type="domain" description="Carrier" evidence="5">
    <location>
        <begin position="1715"/>
        <end position="1791"/>
    </location>
</feature>
<dbReference type="Gene3D" id="1.10.1200.10">
    <property type="entry name" value="ACP-like"/>
    <property type="match status" value="2"/>
</dbReference>
<evidence type="ECO:0000256" key="2">
    <source>
        <dbReference type="ARBA" id="ARBA00022553"/>
    </source>
</evidence>
<dbReference type="Gene3D" id="3.40.50.150">
    <property type="entry name" value="Vaccinia Virus protein VP39"/>
    <property type="match status" value="1"/>
</dbReference>
<dbReference type="InterPro" id="IPR045851">
    <property type="entry name" value="AMP-bd_C_sf"/>
</dbReference>
<evidence type="ECO:0000256" key="1">
    <source>
        <dbReference type="ARBA" id="ARBA00022450"/>
    </source>
</evidence>
<organism evidence="6 7">
    <name type="scientific">Rhizoctonia solani</name>
    <dbReference type="NCBI Taxonomy" id="456999"/>
    <lineage>
        <taxon>Eukaryota</taxon>
        <taxon>Fungi</taxon>
        <taxon>Dikarya</taxon>
        <taxon>Basidiomycota</taxon>
        <taxon>Agaricomycotina</taxon>
        <taxon>Agaricomycetes</taxon>
        <taxon>Cantharellales</taxon>
        <taxon>Ceratobasidiaceae</taxon>
        <taxon>Rhizoctonia</taxon>
    </lineage>
</organism>
<dbReference type="InterPro" id="IPR006162">
    <property type="entry name" value="Ppantetheine_attach_site"/>
</dbReference>
<dbReference type="Pfam" id="PF00550">
    <property type="entry name" value="PP-binding"/>
    <property type="match status" value="2"/>
</dbReference>
<dbReference type="Pfam" id="PF00975">
    <property type="entry name" value="Thioesterase"/>
    <property type="match status" value="1"/>
</dbReference>
<dbReference type="PANTHER" id="PTHR45527">
    <property type="entry name" value="NONRIBOSOMAL PEPTIDE SYNTHETASE"/>
    <property type="match status" value="1"/>
</dbReference>
<dbReference type="GO" id="GO:0031177">
    <property type="term" value="F:phosphopantetheine binding"/>
    <property type="evidence" value="ECO:0007669"/>
    <property type="project" value="TreeGrafter"/>
</dbReference>
<dbReference type="Proteomes" id="UP000663846">
    <property type="component" value="Unassembled WGS sequence"/>
</dbReference>
<evidence type="ECO:0000256" key="4">
    <source>
        <dbReference type="ARBA" id="ARBA00023268"/>
    </source>
</evidence>
<dbReference type="PROSITE" id="PS50075">
    <property type="entry name" value="CARRIER"/>
    <property type="match status" value="2"/>
</dbReference>
<dbReference type="GO" id="GO:0005829">
    <property type="term" value="C:cytosol"/>
    <property type="evidence" value="ECO:0007669"/>
    <property type="project" value="TreeGrafter"/>
</dbReference>
<dbReference type="Pfam" id="PF00668">
    <property type="entry name" value="Condensation"/>
    <property type="match status" value="1"/>
</dbReference>
<dbReference type="EMBL" id="CAJMWS010000404">
    <property type="protein sequence ID" value="CAE6441885.1"/>
    <property type="molecule type" value="Genomic_DNA"/>
</dbReference>
<dbReference type="InterPro" id="IPR023213">
    <property type="entry name" value="CAT-like_dom_sf"/>
</dbReference>